<gene>
    <name evidence="2" type="ORF">SNOG_02271</name>
</gene>
<sequence length="96" mass="10329">MPQAIDHYYRHVSANVGMLDAYSPVSSPCPFIVPTQARDIHTDFIGDLTQSAYQAAQPSCATLADPNMSLSKAPNGHPTRSRHGAENTPTRVGFCA</sequence>
<organism evidence="2 3">
    <name type="scientific">Phaeosphaeria nodorum (strain SN15 / ATCC MYA-4574 / FGSC 10173)</name>
    <name type="common">Glume blotch fungus</name>
    <name type="synonym">Parastagonospora nodorum</name>
    <dbReference type="NCBI Taxonomy" id="321614"/>
    <lineage>
        <taxon>Eukaryota</taxon>
        <taxon>Fungi</taxon>
        <taxon>Dikarya</taxon>
        <taxon>Ascomycota</taxon>
        <taxon>Pezizomycotina</taxon>
        <taxon>Dothideomycetes</taxon>
        <taxon>Pleosporomycetidae</taxon>
        <taxon>Pleosporales</taxon>
        <taxon>Pleosporineae</taxon>
        <taxon>Phaeosphaeriaceae</taxon>
        <taxon>Parastagonospora</taxon>
    </lineage>
</organism>
<dbReference type="InParanoid" id="Q0V143"/>
<dbReference type="AlphaFoldDB" id="Q0V143"/>
<accession>Q0V143</accession>
<feature type="region of interest" description="Disordered" evidence="1">
    <location>
        <begin position="64"/>
        <end position="96"/>
    </location>
</feature>
<proteinExistence type="predicted"/>
<evidence type="ECO:0000313" key="3">
    <source>
        <dbReference type="Proteomes" id="UP000001055"/>
    </source>
</evidence>
<name>Q0V143_PHANO</name>
<dbReference type="HOGENOM" id="CLU_2360440_0_0_1"/>
<dbReference type="EMBL" id="CH445327">
    <property type="protein sequence ID" value="EAT90483.1"/>
    <property type="molecule type" value="Genomic_DNA"/>
</dbReference>
<reference evidence="3" key="1">
    <citation type="journal article" date="2007" name="Plant Cell">
        <title>Dothideomycete-plant interactions illuminated by genome sequencing and EST analysis of the wheat pathogen Stagonospora nodorum.</title>
        <authorList>
            <person name="Hane J.K."/>
            <person name="Lowe R.G."/>
            <person name="Solomon P.S."/>
            <person name="Tan K.C."/>
            <person name="Schoch C.L."/>
            <person name="Spatafora J.W."/>
            <person name="Crous P.W."/>
            <person name="Kodira C."/>
            <person name="Birren B.W."/>
            <person name="Galagan J.E."/>
            <person name="Torriani S.F."/>
            <person name="McDonald B.A."/>
            <person name="Oliver R.P."/>
        </authorList>
    </citation>
    <scope>NUCLEOTIDE SEQUENCE [LARGE SCALE GENOMIC DNA]</scope>
    <source>
        <strain evidence="3">SN15 / ATCC MYA-4574 / FGSC 10173</strain>
    </source>
</reference>
<evidence type="ECO:0000256" key="1">
    <source>
        <dbReference type="SAM" id="MobiDB-lite"/>
    </source>
</evidence>
<dbReference type="GeneID" id="5969734"/>
<dbReference type="VEuPathDB" id="FungiDB:JI435_022710"/>
<evidence type="ECO:0000313" key="2">
    <source>
        <dbReference type="EMBL" id="EAT90483.1"/>
    </source>
</evidence>
<dbReference type="RefSeq" id="XP_001792884.1">
    <property type="nucleotide sequence ID" value="XM_001792832.1"/>
</dbReference>
<dbReference type="Proteomes" id="UP000001055">
    <property type="component" value="Unassembled WGS sequence"/>
</dbReference>
<dbReference type="KEGG" id="pno:SNOG_02271"/>
<protein>
    <submittedName>
        <fullName evidence="2">Uncharacterized protein</fullName>
    </submittedName>
</protein>